<dbReference type="AlphaFoldDB" id="B6XG97"/>
<dbReference type="eggNOG" id="COG0300">
    <property type="taxonomic scope" value="Bacteria"/>
</dbReference>
<evidence type="ECO:0000259" key="4">
    <source>
        <dbReference type="SMART" id="SM00822"/>
    </source>
</evidence>
<gene>
    <name evidence="5" type="ORF">PROVALCAL_02328</name>
</gene>
<comment type="caution">
    <text evidence="5">The sequence shown here is derived from an EMBL/GenBank/DDBJ whole genome shotgun (WGS) entry which is preliminary data.</text>
</comment>
<dbReference type="PANTHER" id="PTHR44169">
    <property type="entry name" value="NADPH-DEPENDENT 1-ACYLDIHYDROXYACETONE PHOSPHATE REDUCTASE"/>
    <property type="match status" value="1"/>
</dbReference>
<evidence type="ECO:0000256" key="3">
    <source>
        <dbReference type="RuleBase" id="RU000363"/>
    </source>
</evidence>
<dbReference type="InterPro" id="IPR057326">
    <property type="entry name" value="KR_dom"/>
</dbReference>
<accession>B6XG97</accession>
<proteinExistence type="inferred from homology"/>
<comment type="similarity">
    <text evidence="1 3">Belongs to the short-chain dehydrogenases/reductases (SDR) family.</text>
</comment>
<dbReference type="InterPro" id="IPR002347">
    <property type="entry name" value="SDR_fam"/>
</dbReference>
<protein>
    <submittedName>
        <fullName evidence="5">Oxidoreductase, short chain dehydrogenase/reductase family protein</fullName>
    </submittedName>
</protein>
<dbReference type="SMART" id="SM00822">
    <property type="entry name" value="PKS_KR"/>
    <property type="match status" value="1"/>
</dbReference>
<evidence type="ECO:0000313" key="6">
    <source>
        <dbReference type="Proteomes" id="UP000003729"/>
    </source>
</evidence>
<dbReference type="CDD" id="cd05374">
    <property type="entry name" value="17beta-HSD-like_SDR_c"/>
    <property type="match status" value="1"/>
</dbReference>
<dbReference type="SUPFAM" id="SSF51735">
    <property type="entry name" value="NAD(P)-binding Rossmann-fold domains"/>
    <property type="match status" value="1"/>
</dbReference>
<evidence type="ECO:0000313" key="5">
    <source>
        <dbReference type="EMBL" id="EEB45513.1"/>
    </source>
</evidence>
<dbReference type="GO" id="GO:0016491">
    <property type="term" value="F:oxidoreductase activity"/>
    <property type="evidence" value="ECO:0007669"/>
    <property type="project" value="UniProtKB-KW"/>
</dbReference>
<dbReference type="Proteomes" id="UP000003729">
    <property type="component" value="Unassembled WGS sequence"/>
</dbReference>
<dbReference type="EMBL" id="ABXW01000049">
    <property type="protein sequence ID" value="EEB45513.1"/>
    <property type="molecule type" value="Genomic_DNA"/>
</dbReference>
<dbReference type="NCBIfam" id="NF005950">
    <property type="entry name" value="PRK08017.1"/>
    <property type="match status" value="1"/>
</dbReference>
<dbReference type="PRINTS" id="PR00080">
    <property type="entry name" value="SDRFAMILY"/>
</dbReference>
<dbReference type="InterPro" id="IPR020904">
    <property type="entry name" value="Sc_DH/Rdtase_CS"/>
</dbReference>
<dbReference type="InterPro" id="IPR036291">
    <property type="entry name" value="NAD(P)-bd_dom_sf"/>
</dbReference>
<sequence length="273" mass="29629">MIAKIQPIVGKVMQKTVLVTGASSGIGLCAAQTLKLRGYRVIATCRKQADIERLQGIGFETVSLDLDDPTSVEAAAEQILALCNGKLFGLFNNAGFGVYGPLHTVSRQQLESQFSSNFFGVHQLTFLLLPAMLPHHEGRIVQTSSVMGIISTPGRGAYAASKYALEAWSDALRLELKGSGIHVSLIEPGPIHSAFTQNVAQTQQDKPVQNPGIAAKFTLYPEDVVKKLILALESPHPRVRYSVTLLTVFVRILKRILPDKLMDKVLAGQGKKD</sequence>
<reference evidence="5 6" key="2">
    <citation type="submission" date="2008-10" db="EMBL/GenBank/DDBJ databases">
        <authorList>
            <person name="Fulton L."/>
            <person name="Clifton S."/>
            <person name="Fulton B."/>
            <person name="Xu J."/>
            <person name="Minx P."/>
            <person name="Pepin K.H."/>
            <person name="Johnson M."/>
            <person name="Bhonagiri V."/>
            <person name="Nash W.E."/>
            <person name="Mardis E.R."/>
            <person name="Wilson R.K."/>
        </authorList>
    </citation>
    <scope>NUCLEOTIDE SEQUENCE [LARGE SCALE GENOMIC DNA]</scope>
    <source>
        <strain evidence="5 6">DSM 30120</strain>
    </source>
</reference>
<keyword evidence="2" id="KW-0560">Oxidoreductase</keyword>
<dbReference type="PRINTS" id="PR00081">
    <property type="entry name" value="GDHRDH"/>
</dbReference>
<dbReference type="Pfam" id="PF00106">
    <property type="entry name" value="adh_short"/>
    <property type="match status" value="1"/>
</dbReference>
<feature type="domain" description="Ketoreductase" evidence="4">
    <location>
        <begin position="15"/>
        <end position="189"/>
    </location>
</feature>
<reference evidence="5 6" key="1">
    <citation type="submission" date="2008-10" db="EMBL/GenBank/DDBJ databases">
        <title>Draft genome sequence of Providencia alcalifaciens (DSM 30120).</title>
        <authorList>
            <person name="Sudarsanam P."/>
            <person name="Ley R."/>
            <person name="Guruge J."/>
            <person name="Turnbaugh P.J."/>
            <person name="Mahowald M."/>
            <person name="Liep D."/>
            <person name="Gordon J."/>
        </authorList>
    </citation>
    <scope>NUCLEOTIDE SEQUENCE [LARGE SCALE GENOMIC DNA]</scope>
    <source>
        <strain evidence="5 6">DSM 30120</strain>
    </source>
</reference>
<dbReference type="Gene3D" id="3.40.50.720">
    <property type="entry name" value="NAD(P)-binding Rossmann-like Domain"/>
    <property type="match status" value="1"/>
</dbReference>
<evidence type="ECO:0000256" key="1">
    <source>
        <dbReference type="ARBA" id="ARBA00006484"/>
    </source>
</evidence>
<dbReference type="PROSITE" id="PS00061">
    <property type="entry name" value="ADH_SHORT"/>
    <property type="match status" value="1"/>
</dbReference>
<organism evidence="5 6">
    <name type="scientific">Providencia alcalifaciens DSM 30120</name>
    <dbReference type="NCBI Taxonomy" id="520999"/>
    <lineage>
        <taxon>Bacteria</taxon>
        <taxon>Pseudomonadati</taxon>
        <taxon>Pseudomonadota</taxon>
        <taxon>Gammaproteobacteria</taxon>
        <taxon>Enterobacterales</taxon>
        <taxon>Morganellaceae</taxon>
        <taxon>Providencia</taxon>
    </lineage>
</organism>
<evidence type="ECO:0000256" key="2">
    <source>
        <dbReference type="ARBA" id="ARBA00023002"/>
    </source>
</evidence>
<name>B6XG97_9GAMM</name>
<dbReference type="PANTHER" id="PTHR44169:SF6">
    <property type="entry name" value="NADPH-DEPENDENT 1-ACYLDIHYDROXYACETONE PHOSPHATE REDUCTASE"/>
    <property type="match status" value="1"/>
</dbReference>